<sequence length="47" mass="5286">MSTVKVLILINKKRASLKIKSILVGLISDENKMMKIAKMLLNLLAFL</sequence>
<name>E8LQK9_9VIBR</name>
<dbReference type="STRING" id="945543.VIBR0546_11557"/>
<dbReference type="Proteomes" id="UP000004371">
    <property type="component" value="Unassembled WGS sequence"/>
</dbReference>
<reference evidence="1 2" key="1">
    <citation type="journal article" date="2012" name="Int. J. Syst. Evol. Microbiol.">
        <title>Vibrio caribbeanicus sp. nov., isolated from the marine sponge Scleritoderma cyanea.</title>
        <authorList>
            <person name="Hoffmann M."/>
            <person name="Monday S.R."/>
            <person name="Allard M.W."/>
            <person name="Strain E.A."/>
            <person name="Whittaker P."/>
            <person name="Naum M."/>
            <person name="McCarthy P.J."/>
            <person name="Lopez J.V."/>
            <person name="Fischer M."/>
            <person name="Brown E.W."/>
        </authorList>
    </citation>
    <scope>NUCLEOTIDE SEQUENCE [LARGE SCALE GENOMIC DNA]</scope>
    <source>
        <strain evidence="1 2">LMG 20546</strain>
    </source>
</reference>
<evidence type="ECO:0000313" key="1">
    <source>
        <dbReference type="EMBL" id="EGA67050.1"/>
    </source>
</evidence>
<protein>
    <submittedName>
        <fullName evidence="1">Uncharacterized protein</fullName>
    </submittedName>
</protein>
<accession>E8LQK9</accession>
<proteinExistence type="predicted"/>
<dbReference type="EMBL" id="AEVS01000018">
    <property type="protein sequence ID" value="EGA67050.1"/>
    <property type="molecule type" value="Genomic_DNA"/>
</dbReference>
<gene>
    <name evidence="1" type="ORF">VIBR0546_11557</name>
</gene>
<organism evidence="1 2">
    <name type="scientific">Vibrio brasiliensis LMG 20546</name>
    <dbReference type="NCBI Taxonomy" id="945543"/>
    <lineage>
        <taxon>Bacteria</taxon>
        <taxon>Pseudomonadati</taxon>
        <taxon>Pseudomonadota</taxon>
        <taxon>Gammaproteobacteria</taxon>
        <taxon>Vibrionales</taxon>
        <taxon>Vibrionaceae</taxon>
        <taxon>Vibrio</taxon>
        <taxon>Vibrio oreintalis group</taxon>
    </lineage>
</organism>
<comment type="caution">
    <text evidence="1">The sequence shown here is derived from an EMBL/GenBank/DDBJ whole genome shotgun (WGS) entry which is preliminary data.</text>
</comment>
<dbReference type="AlphaFoldDB" id="E8LQK9"/>
<keyword evidence="2" id="KW-1185">Reference proteome</keyword>
<evidence type="ECO:0000313" key="2">
    <source>
        <dbReference type="Proteomes" id="UP000004371"/>
    </source>
</evidence>